<protein>
    <submittedName>
        <fullName evidence="1">Uncharacterized protein</fullName>
    </submittedName>
</protein>
<dbReference type="PANTHER" id="PTHR47481">
    <property type="match status" value="1"/>
</dbReference>
<gene>
    <name evidence="1" type="ORF">PVL29_005293</name>
</gene>
<dbReference type="Proteomes" id="UP001168098">
    <property type="component" value="Unassembled WGS sequence"/>
</dbReference>
<dbReference type="EMBL" id="JARBHA010000004">
    <property type="protein sequence ID" value="KAJ9703951.1"/>
    <property type="molecule type" value="Genomic_DNA"/>
</dbReference>
<keyword evidence="2" id="KW-1185">Reference proteome</keyword>
<name>A0AA39AAL8_VITRO</name>
<sequence>MLNIIIANGLEGHIDGSLPSSIPGFRAPISESRVHTVETPQSASFELDLLVSHRKHDGSLYMLEFGTGDLGFSELGDRLKTIFDKFDAIGEPLSYRDKIIHTFRGLGPEYNAMVSTISARPDRPSIEEIHNLLINHDYRLEEQQTSDHLNLNPTHAQLAQLNLSQF</sequence>
<organism evidence="1 2">
    <name type="scientific">Vitis rotundifolia</name>
    <name type="common">Muscadine grape</name>
    <dbReference type="NCBI Taxonomy" id="103349"/>
    <lineage>
        <taxon>Eukaryota</taxon>
        <taxon>Viridiplantae</taxon>
        <taxon>Streptophyta</taxon>
        <taxon>Embryophyta</taxon>
        <taxon>Tracheophyta</taxon>
        <taxon>Spermatophyta</taxon>
        <taxon>Magnoliopsida</taxon>
        <taxon>eudicotyledons</taxon>
        <taxon>Gunneridae</taxon>
        <taxon>Pentapetalae</taxon>
        <taxon>rosids</taxon>
        <taxon>Vitales</taxon>
        <taxon>Vitaceae</taxon>
        <taxon>Viteae</taxon>
        <taxon>Vitis</taxon>
    </lineage>
</organism>
<evidence type="ECO:0000313" key="1">
    <source>
        <dbReference type="EMBL" id="KAJ9703951.1"/>
    </source>
</evidence>
<dbReference type="PANTHER" id="PTHR47481:SF22">
    <property type="entry name" value="RETROTRANSPOSON GAG DOMAIN-CONTAINING PROTEIN"/>
    <property type="match status" value="1"/>
</dbReference>
<reference evidence="1 2" key="1">
    <citation type="journal article" date="2023" name="BMC Biotechnol.">
        <title>Vitis rotundifolia cv Carlos genome sequencing.</title>
        <authorList>
            <person name="Huff M."/>
            <person name="Hulse-Kemp A."/>
            <person name="Scheffler B."/>
            <person name="Youngblood R."/>
            <person name="Simpson S."/>
            <person name="Babiker E."/>
            <person name="Staton M."/>
        </authorList>
    </citation>
    <scope>NUCLEOTIDE SEQUENCE [LARGE SCALE GENOMIC DNA]</scope>
    <source>
        <tissue evidence="1">Leaf</tissue>
    </source>
</reference>
<proteinExistence type="predicted"/>
<comment type="caution">
    <text evidence="1">The sequence shown here is derived from an EMBL/GenBank/DDBJ whole genome shotgun (WGS) entry which is preliminary data.</text>
</comment>
<evidence type="ECO:0000313" key="2">
    <source>
        <dbReference type="Proteomes" id="UP001168098"/>
    </source>
</evidence>
<dbReference type="Pfam" id="PF14223">
    <property type="entry name" value="Retrotran_gag_2"/>
    <property type="match status" value="1"/>
</dbReference>
<accession>A0AA39AAL8</accession>
<dbReference type="AlphaFoldDB" id="A0AA39AAL8"/>